<proteinExistence type="predicted"/>
<evidence type="ECO:0000313" key="2">
    <source>
        <dbReference type="EMBL" id="CTQ74312.1"/>
    </source>
</evidence>
<dbReference type="Gene3D" id="2.60.120.10">
    <property type="entry name" value="Jelly Rolls"/>
    <property type="match status" value="1"/>
</dbReference>
<keyword evidence="3" id="KW-1185">Reference proteome</keyword>
<evidence type="ECO:0000259" key="1">
    <source>
        <dbReference type="Pfam" id="PF07883"/>
    </source>
</evidence>
<name>A0A0M6ZC51_9HYPH</name>
<dbReference type="AlphaFoldDB" id="A0A0M6ZC51"/>
<dbReference type="STRING" id="311410.LA5095_00857"/>
<dbReference type="EMBL" id="CXWC01000011">
    <property type="protein sequence ID" value="CTQ74312.1"/>
    <property type="molecule type" value="Genomic_DNA"/>
</dbReference>
<dbReference type="RefSeq" id="WP_055112200.1">
    <property type="nucleotide sequence ID" value="NZ_CANKXR010000005.1"/>
</dbReference>
<dbReference type="InterPro" id="IPR011051">
    <property type="entry name" value="RmlC_Cupin_sf"/>
</dbReference>
<sequence>MLANHVPETPGDVVHTIVPSARGFAEHVDHQTVEGGEDPVFGNVEWRTLICANKTPSNGLVFGVASFPCHGRLNPHRHEPAEFYYGLTGSGTVTIDSEDLPIGPGIAVFIPANAVHGVVAGEEGLCMAYGFPTDKFENVAYEFG</sequence>
<dbReference type="Proteomes" id="UP000049983">
    <property type="component" value="Unassembled WGS sequence"/>
</dbReference>
<feature type="domain" description="Cupin type-2" evidence="1">
    <location>
        <begin position="70"/>
        <end position="122"/>
    </location>
</feature>
<dbReference type="OrthoDB" id="5592106at2"/>
<dbReference type="InterPro" id="IPR013096">
    <property type="entry name" value="Cupin_2"/>
</dbReference>
<reference evidence="3" key="1">
    <citation type="submission" date="2015-07" db="EMBL/GenBank/DDBJ databases">
        <authorList>
            <person name="Rodrigo-Torres Lidia"/>
            <person name="Arahal R.David."/>
        </authorList>
    </citation>
    <scope>NUCLEOTIDE SEQUENCE [LARGE SCALE GENOMIC DNA]</scope>
    <source>
        <strain evidence="3">CECT 5096</strain>
    </source>
</reference>
<protein>
    <submittedName>
        <fullName evidence="2">Cupin domain protein</fullName>
    </submittedName>
</protein>
<accession>A0A0M6ZC51</accession>
<gene>
    <name evidence="2" type="ORF">LA5096_03997</name>
</gene>
<organism evidence="2 3">
    <name type="scientific">Roseibium album</name>
    <dbReference type="NCBI Taxonomy" id="311410"/>
    <lineage>
        <taxon>Bacteria</taxon>
        <taxon>Pseudomonadati</taxon>
        <taxon>Pseudomonadota</taxon>
        <taxon>Alphaproteobacteria</taxon>
        <taxon>Hyphomicrobiales</taxon>
        <taxon>Stappiaceae</taxon>
        <taxon>Roseibium</taxon>
    </lineage>
</organism>
<dbReference type="GeneID" id="97671318"/>
<dbReference type="InterPro" id="IPR014710">
    <property type="entry name" value="RmlC-like_jellyroll"/>
</dbReference>
<dbReference type="Pfam" id="PF07883">
    <property type="entry name" value="Cupin_2"/>
    <property type="match status" value="1"/>
</dbReference>
<dbReference type="SUPFAM" id="SSF51182">
    <property type="entry name" value="RmlC-like cupins"/>
    <property type="match status" value="1"/>
</dbReference>
<evidence type="ECO:0000313" key="3">
    <source>
        <dbReference type="Proteomes" id="UP000049983"/>
    </source>
</evidence>